<dbReference type="Gene3D" id="1.10.287.130">
    <property type="match status" value="1"/>
</dbReference>
<name>A0A2N1PIX8_9BACT</name>
<dbReference type="Pfam" id="PF00989">
    <property type="entry name" value="PAS"/>
    <property type="match status" value="1"/>
</dbReference>
<dbReference type="SMART" id="SM00448">
    <property type="entry name" value="REC"/>
    <property type="match status" value="1"/>
</dbReference>
<dbReference type="SUPFAM" id="SSF55785">
    <property type="entry name" value="PYP-like sensor domain (PAS domain)"/>
    <property type="match status" value="2"/>
</dbReference>
<evidence type="ECO:0000256" key="6">
    <source>
        <dbReference type="ARBA" id="ARBA00022777"/>
    </source>
</evidence>
<dbReference type="SMART" id="SM00388">
    <property type="entry name" value="HisKA"/>
    <property type="match status" value="1"/>
</dbReference>
<evidence type="ECO:0000313" key="15">
    <source>
        <dbReference type="Proteomes" id="UP000233256"/>
    </source>
</evidence>
<accession>A0A2N1PIX8</accession>
<dbReference type="GO" id="GO:0006355">
    <property type="term" value="P:regulation of DNA-templated transcription"/>
    <property type="evidence" value="ECO:0007669"/>
    <property type="project" value="InterPro"/>
</dbReference>
<dbReference type="InterPro" id="IPR011006">
    <property type="entry name" value="CheY-like_superfamily"/>
</dbReference>
<dbReference type="SUPFAM" id="SSF52172">
    <property type="entry name" value="CheY-like"/>
    <property type="match status" value="1"/>
</dbReference>
<evidence type="ECO:0000256" key="1">
    <source>
        <dbReference type="ARBA" id="ARBA00000085"/>
    </source>
</evidence>
<dbReference type="InterPro" id="IPR013656">
    <property type="entry name" value="PAS_4"/>
</dbReference>
<keyword evidence="3 9" id="KW-0597">Phosphoprotein</keyword>
<feature type="domain" description="PAC" evidence="13">
    <location>
        <begin position="217"/>
        <end position="269"/>
    </location>
</feature>
<dbReference type="PANTHER" id="PTHR43065">
    <property type="entry name" value="SENSOR HISTIDINE KINASE"/>
    <property type="match status" value="1"/>
</dbReference>
<dbReference type="InterPro" id="IPR003661">
    <property type="entry name" value="HisK_dim/P_dom"/>
</dbReference>
<keyword evidence="6" id="KW-0418">Kinase</keyword>
<dbReference type="Gene3D" id="3.30.450.20">
    <property type="entry name" value="PAS domain"/>
    <property type="match status" value="2"/>
</dbReference>
<evidence type="ECO:0000256" key="3">
    <source>
        <dbReference type="ARBA" id="ARBA00022553"/>
    </source>
</evidence>
<dbReference type="Gene3D" id="3.30.565.10">
    <property type="entry name" value="Histidine kinase-like ATPase, C-terminal domain"/>
    <property type="match status" value="1"/>
</dbReference>
<evidence type="ECO:0000259" key="12">
    <source>
        <dbReference type="PROSITE" id="PS50112"/>
    </source>
</evidence>
<evidence type="ECO:0000256" key="5">
    <source>
        <dbReference type="ARBA" id="ARBA00022741"/>
    </source>
</evidence>
<protein>
    <recommendedName>
        <fullName evidence="2">histidine kinase</fullName>
        <ecNumber evidence="2">2.7.13.3</ecNumber>
    </recommendedName>
</protein>
<reference evidence="14 15" key="1">
    <citation type="journal article" date="2017" name="ISME J.">
        <title>Potential for microbial H2 and metal transformations associated with novel bacteria and archaea in deep terrestrial subsurface sediments.</title>
        <authorList>
            <person name="Hernsdorf A.W."/>
            <person name="Amano Y."/>
            <person name="Miyakawa K."/>
            <person name="Ise K."/>
            <person name="Suzuki Y."/>
            <person name="Anantharaman K."/>
            <person name="Probst A."/>
            <person name="Burstein D."/>
            <person name="Thomas B.C."/>
            <person name="Banfield J.F."/>
        </authorList>
    </citation>
    <scope>NUCLEOTIDE SEQUENCE [LARGE SCALE GENOMIC DNA]</scope>
    <source>
        <strain evidence="14">HGW-Wallbacteria-1</strain>
    </source>
</reference>
<dbReference type="EC" id="2.7.13.3" evidence="2"/>
<sequence>MHFGACTEIFRAFTEFGESSVSDVIIRAPLAMDQLLAFSGYSALRLRLSHDIPFWPCTSLDITRTAVTDSSFPDLDVSVFSDDSRWDFELPLICLGNETGRILARGEGCSDAIVLAGETLSRGMEYRLSEYNFMESEKKFRTYVELSNDCIWAADLELNWHYISPSVFKLRGLTPEEAMQENIHELFTPESAQVALTILGEALEAIRKNPYIDYWPLLIECEEYRKDGSTVWCEITASFTKGPDGRVIGIQGVTRDIDERKRTQLELIKRMEFENIISGLSTNFVNLPLHELQEGIRHVLSSICEFLGADTGIVFIETGHETGKFEIVDEWNRPGKPQHPELWQQVCLTSQSWWLAQLRDRKFILVDDTAMVPDRAAPEKELFALGEIASVASIPLAMDRKLRSFLALAKKTTPVPWSSDTPKLLEIAGQLMVNILNRIKIERELECHRLDLESLVQERTAELVTANMKLKSEIISRSEAEEALRRSESRFRAIFESASDCIAVWNMELSFMYANSSAKSFENRISINFLSDLFSEEQAVNLGFREFFGEKIDQVIQSSSSLREVVSFTIDGKTLVLDTAFSPIKGMDGGIFAVVALFRDITDRVQLENELLKAKKIESIGVLAGGIAHDFNNLLTSIMLNLSLAKLKASSAPESKSILEKIAAAEKGAHRSKELADQLLTFARGGAPVRQAASLTEIIRECAGFTVSGLNVKCEFDFEAELKPAHIDPGQIAQVLNNIIINAAQAMPDGGIIRISARNASHVIPSAEEHRNFMKGLNSHDFFPVPLSSGPFSRLDKQIDQSGESSSNDSFRDFLLVSVEDQGCGIGADAIGRIFDPYFTTKTSGNGLGLALSYSIIKKHGGTIEVFSEPGAGSRFDVYLPAAVSGVREIHSGITRKIERGTGSILIMDDESEIRDALSEMLSDLGYSPQITAHGAELIDVFSRSLENGTPPDLLILDLTIPGGMGGAEAISRIRNLHPEIRAIASSGYSNDEVLANFRDFGFVDIIPKPYEIVTLSRIVARAINSER</sequence>
<dbReference type="NCBIfam" id="TIGR00229">
    <property type="entry name" value="sensory_box"/>
    <property type="match status" value="2"/>
</dbReference>
<dbReference type="InterPro" id="IPR013767">
    <property type="entry name" value="PAS_fold"/>
</dbReference>
<dbReference type="SUPFAM" id="SSF55781">
    <property type="entry name" value="GAF domain-like"/>
    <property type="match status" value="1"/>
</dbReference>
<dbReference type="SMART" id="SM00091">
    <property type="entry name" value="PAS"/>
    <property type="match status" value="2"/>
</dbReference>
<dbReference type="PRINTS" id="PR00344">
    <property type="entry name" value="BCTRLSENSOR"/>
</dbReference>
<dbReference type="GO" id="GO:0005524">
    <property type="term" value="F:ATP binding"/>
    <property type="evidence" value="ECO:0007669"/>
    <property type="project" value="UniProtKB-KW"/>
</dbReference>
<evidence type="ECO:0000259" key="10">
    <source>
        <dbReference type="PROSITE" id="PS50109"/>
    </source>
</evidence>
<dbReference type="InterPro" id="IPR000700">
    <property type="entry name" value="PAS-assoc_C"/>
</dbReference>
<dbReference type="InterPro" id="IPR036890">
    <property type="entry name" value="HATPase_C_sf"/>
</dbReference>
<dbReference type="CDD" id="cd00130">
    <property type="entry name" value="PAS"/>
    <property type="match status" value="1"/>
</dbReference>
<dbReference type="PANTHER" id="PTHR43065:SF42">
    <property type="entry name" value="TWO-COMPONENT SENSOR PPRA"/>
    <property type="match status" value="1"/>
</dbReference>
<evidence type="ECO:0000256" key="2">
    <source>
        <dbReference type="ARBA" id="ARBA00012438"/>
    </source>
</evidence>
<comment type="catalytic activity">
    <reaction evidence="1">
        <text>ATP + protein L-histidine = ADP + protein N-phospho-L-histidine.</text>
        <dbReference type="EC" id="2.7.13.3"/>
    </reaction>
</comment>
<keyword evidence="7" id="KW-0067">ATP-binding</keyword>
<evidence type="ECO:0000259" key="11">
    <source>
        <dbReference type="PROSITE" id="PS50110"/>
    </source>
</evidence>
<evidence type="ECO:0000256" key="9">
    <source>
        <dbReference type="PROSITE-ProRule" id="PRU00169"/>
    </source>
</evidence>
<dbReference type="InterPro" id="IPR001610">
    <property type="entry name" value="PAC"/>
</dbReference>
<evidence type="ECO:0000256" key="4">
    <source>
        <dbReference type="ARBA" id="ARBA00022679"/>
    </source>
</evidence>
<evidence type="ECO:0000259" key="13">
    <source>
        <dbReference type="PROSITE" id="PS50113"/>
    </source>
</evidence>
<organism evidence="14 15">
    <name type="scientific">Candidatus Wallbacteria bacterium HGW-Wallbacteria-1</name>
    <dbReference type="NCBI Taxonomy" id="2013854"/>
    <lineage>
        <taxon>Bacteria</taxon>
        <taxon>Candidatus Walliibacteriota</taxon>
    </lineage>
</organism>
<comment type="caution">
    <text evidence="14">The sequence shown here is derived from an EMBL/GenBank/DDBJ whole genome shotgun (WGS) entry which is preliminary data.</text>
</comment>
<dbReference type="CDD" id="cd00082">
    <property type="entry name" value="HisKA"/>
    <property type="match status" value="1"/>
</dbReference>
<dbReference type="InterPro" id="IPR000014">
    <property type="entry name" value="PAS"/>
</dbReference>
<evidence type="ECO:0000313" key="14">
    <source>
        <dbReference type="EMBL" id="PKK88304.1"/>
    </source>
</evidence>
<dbReference type="PROSITE" id="PS50112">
    <property type="entry name" value="PAS"/>
    <property type="match status" value="1"/>
</dbReference>
<proteinExistence type="predicted"/>
<dbReference type="SUPFAM" id="SSF55874">
    <property type="entry name" value="ATPase domain of HSP90 chaperone/DNA topoisomerase II/histidine kinase"/>
    <property type="match status" value="1"/>
</dbReference>
<dbReference type="InterPro" id="IPR035965">
    <property type="entry name" value="PAS-like_dom_sf"/>
</dbReference>
<dbReference type="Proteomes" id="UP000233256">
    <property type="component" value="Unassembled WGS sequence"/>
</dbReference>
<dbReference type="AlphaFoldDB" id="A0A2N1PIX8"/>
<dbReference type="PROSITE" id="PS50113">
    <property type="entry name" value="PAC"/>
    <property type="match status" value="2"/>
</dbReference>
<dbReference type="GO" id="GO:0000155">
    <property type="term" value="F:phosphorelay sensor kinase activity"/>
    <property type="evidence" value="ECO:0007669"/>
    <property type="project" value="InterPro"/>
</dbReference>
<dbReference type="SMART" id="SM00086">
    <property type="entry name" value="PAC"/>
    <property type="match status" value="2"/>
</dbReference>
<dbReference type="Gene3D" id="3.40.50.2300">
    <property type="match status" value="1"/>
</dbReference>
<keyword evidence="8" id="KW-0902">Two-component regulatory system</keyword>
<keyword evidence="5" id="KW-0547">Nucleotide-binding</keyword>
<dbReference type="PROSITE" id="PS50109">
    <property type="entry name" value="HIS_KIN"/>
    <property type="match status" value="1"/>
</dbReference>
<keyword evidence="4" id="KW-0808">Transferase</keyword>
<feature type="modified residue" description="4-aspartylphosphate" evidence="9">
    <location>
        <position position="958"/>
    </location>
</feature>
<dbReference type="SUPFAM" id="SSF47384">
    <property type="entry name" value="Homodimeric domain of signal transducing histidine kinase"/>
    <property type="match status" value="1"/>
</dbReference>
<dbReference type="EMBL" id="PGXC01000052">
    <property type="protein sequence ID" value="PKK88304.1"/>
    <property type="molecule type" value="Genomic_DNA"/>
</dbReference>
<dbReference type="InterPro" id="IPR029016">
    <property type="entry name" value="GAF-like_dom_sf"/>
</dbReference>
<dbReference type="Pfam" id="PF02518">
    <property type="entry name" value="HATPase_c"/>
    <property type="match status" value="1"/>
</dbReference>
<feature type="domain" description="Response regulatory" evidence="11">
    <location>
        <begin position="904"/>
        <end position="1024"/>
    </location>
</feature>
<dbReference type="Pfam" id="PF08448">
    <property type="entry name" value="PAS_4"/>
    <property type="match status" value="1"/>
</dbReference>
<dbReference type="CDD" id="cd00156">
    <property type="entry name" value="REC"/>
    <property type="match status" value="1"/>
</dbReference>
<feature type="domain" description="PAS" evidence="12">
    <location>
        <begin position="136"/>
        <end position="206"/>
    </location>
</feature>
<dbReference type="SMART" id="SM00387">
    <property type="entry name" value="HATPase_c"/>
    <property type="match status" value="1"/>
</dbReference>
<dbReference type="Gene3D" id="3.30.450.40">
    <property type="match status" value="1"/>
</dbReference>
<dbReference type="Pfam" id="PF00072">
    <property type="entry name" value="Response_reg"/>
    <property type="match status" value="1"/>
</dbReference>
<dbReference type="InterPro" id="IPR001789">
    <property type="entry name" value="Sig_transdc_resp-reg_receiver"/>
</dbReference>
<dbReference type="InterPro" id="IPR005467">
    <property type="entry name" value="His_kinase_dom"/>
</dbReference>
<feature type="domain" description="PAC" evidence="13">
    <location>
        <begin position="561"/>
        <end position="613"/>
    </location>
</feature>
<feature type="domain" description="Histidine kinase" evidence="10">
    <location>
        <begin position="626"/>
        <end position="884"/>
    </location>
</feature>
<dbReference type="InterPro" id="IPR036097">
    <property type="entry name" value="HisK_dim/P_sf"/>
</dbReference>
<dbReference type="InterPro" id="IPR003594">
    <property type="entry name" value="HATPase_dom"/>
</dbReference>
<evidence type="ECO:0000256" key="7">
    <source>
        <dbReference type="ARBA" id="ARBA00022840"/>
    </source>
</evidence>
<dbReference type="PROSITE" id="PS50110">
    <property type="entry name" value="RESPONSE_REGULATORY"/>
    <property type="match status" value="1"/>
</dbReference>
<evidence type="ECO:0000256" key="8">
    <source>
        <dbReference type="ARBA" id="ARBA00023012"/>
    </source>
</evidence>
<gene>
    <name evidence="14" type="ORF">CVV64_19330</name>
</gene>
<dbReference type="InterPro" id="IPR004358">
    <property type="entry name" value="Sig_transdc_His_kin-like_C"/>
</dbReference>